<dbReference type="Proteomes" id="UP000542125">
    <property type="component" value="Unassembled WGS sequence"/>
</dbReference>
<accession>A0A7Y9IUL1</accession>
<feature type="region of interest" description="Disordered" evidence="6">
    <location>
        <begin position="292"/>
        <end position="312"/>
    </location>
</feature>
<keyword evidence="4 7" id="KW-1133">Transmembrane helix</keyword>
<keyword evidence="3 7" id="KW-0812">Transmembrane</keyword>
<feature type="transmembrane region" description="Helical" evidence="7">
    <location>
        <begin position="192"/>
        <end position="211"/>
    </location>
</feature>
<evidence type="ECO:0000256" key="4">
    <source>
        <dbReference type="ARBA" id="ARBA00022989"/>
    </source>
</evidence>
<evidence type="ECO:0000256" key="1">
    <source>
        <dbReference type="ARBA" id="ARBA00004651"/>
    </source>
</evidence>
<evidence type="ECO:0000256" key="5">
    <source>
        <dbReference type="ARBA" id="ARBA00023136"/>
    </source>
</evidence>
<dbReference type="Pfam" id="PF03631">
    <property type="entry name" value="Virul_fac_BrkB"/>
    <property type="match status" value="1"/>
</dbReference>
<dbReference type="RefSeq" id="WP_179586928.1">
    <property type="nucleotide sequence ID" value="NZ_JACBYR010000001.1"/>
</dbReference>
<feature type="transmembrane region" description="Helical" evidence="7">
    <location>
        <begin position="223"/>
        <end position="245"/>
    </location>
</feature>
<gene>
    <name evidence="8" type="ORF">FHW18_002622</name>
</gene>
<evidence type="ECO:0000256" key="2">
    <source>
        <dbReference type="ARBA" id="ARBA00022475"/>
    </source>
</evidence>
<dbReference type="PANTHER" id="PTHR30213:SF1">
    <property type="entry name" value="INNER MEMBRANE PROTEIN YHJD"/>
    <property type="match status" value="1"/>
</dbReference>
<protein>
    <submittedName>
        <fullName evidence="8">Membrane protein</fullName>
    </submittedName>
</protein>
<reference evidence="8 9" key="1">
    <citation type="submission" date="2020-07" db="EMBL/GenBank/DDBJ databases">
        <title>Genomic Encyclopedia of Type Strains, Phase IV (KMG-V): Genome sequencing to study the core and pangenomes of soil and plant-associated prokaryotes.</title>
        <authorList>
            <person name="Whitman W."/>
        </authorList>
    </citation>
    <scope>NUCLEOTIDE SEQUENCE [LARGE SCALE GENOMIC DNA]</scope>
    <source>
        <strain evidence="8 9">SAS40</strain>
    </source>
</reference>
<dbReference type="InterPro" id="IPR017039">
    <property type="entry name" value="Virul_fac_BrkB"/>
</dbReference>
<name>A0A7Y9IUL1_9BURK</name>
<dbReference type="GO" id="GO:0005886">
    <property type="term" value="C:plasma membrane"/>
    <property type="evidence" value="ECO:0007669"/>
    <property type="project" value="UniProtKB-SubCell"/>
</dbReference>
<feature type="transmembrane region" description="Helical" evidence="7">
    <location>
        <begin position="38"/>
        <end position="61"/>
    </location>
</feature>
<feature type="compositionally biased region" description="Basic and acidic residues" evidence="6">
    <location>
        <begin position="292"/>
        <end position="301"/>
    </location>
</feature>
<keyword evidence="5 7" id="KW-0472">Membrane</keyword>
<comment type="caution">
    <text evidence="8">The sequence shown here is derived from an EMBL/GenBank/DDBJ whole genome shotgun (WGS) entry which is preliminary data.</text>
</comment>
<comment type="subcellular location">
    <subcellularLocation>
        <location evidence="1">Cell membrane</location>
        <topology evidence="1">Multi-pass membrane protein</topology>
    </subcellularLocation>
</comment>
<feature type="transmembrane region" description="Helical" evidence="7">
    <location>
        <begin position="147"/>
        <end position="172"/>
    </location>
</feature>
<dbReference type="PANTHER" id="PTHR30213">
    <property type="entry name" value="INNER MEMBRANE PROTEIN YHJD"/>
    <property type="match status" value="1"/>
</dbReference>
<evidence type="ECO:0000313" key="8">
    <source>
        <dbReference type="EMBL" id="NYE83351.1"/>
    </source>
</evidence>
<evidence type="ECO:0000256" key="7">
    <source>
        <dbReference type="SAM" id="Phobius"/>
    </source>
</evidence>
<dbReference type="EMBL" id="JACBYR010000001">
    <property type="protein sequence ID" value="NYE83351.1"/>
    <property type="molecule type" value="Genomic_DNA"/>
</dbReference>
<dbReference type="AlphaFoldDB" id="A0A7Y9IUL1"/>
<keyword evidence="9" id="KW-1185">Reference proteome</keyword>
<organism evidence="8 9">
    <name type="scientific">Pigmentiphaga litoralis</name>
    <dbReference type="NCBI Taxonomy" id="516702"/>
    <lineage>
        <taxon>Bacteria</taxon>
        <taxon>Pseudomonadati</taxon>
        <taxon>Pseudomonadota</taxon>
        <taxon>Betaproteobacteria</taxon>
        <taxon>Burkholderiales</taxon>
        <taxon>Alcaligenaceae</taxon>
        <taxon>Pigmentiphaga</taxon>
    </lineage>
</organism>
<keyword evidence="2" id="KW-1003">Cell membrane</keyword>
<evidence type="ECO:0000313" key="9">
    <source>
        <dbReference type="Proteomes" id="UP000542125"/>
    </source>
</evidence>
<sequence length="312" mass="33557">MNLPPWIDKIRQNVAVKLFLDAAERWSSHRASSKGAALALYMVFSLAPTLLLVIAVAGFFFGDEAVRSQLVNEMRGLLGTEGAEVIQTVLASAKHSDNGLIAAMISAGLLIFSSTTAFNELKESLDELWDVEPGRKSGAWGLMRTRVLSFGLVLVLALFLLMSLVVDAGLAALQNYWGDMWLGSAYAVTARVISNVFAFGVVVTLFSVVFKMLPSTRIAWSDVISGALVTAALFTVGKVLIGIYLGQGSIASSYGAAGSVIALILWIYYSAQIFFFGAAFTRQYALTFGSKQHEAPEHPPDQRTPPGQHAAT</sequence>
<dbReference type="PIRSF" id="PIRSF035875">
    <property type="entry name" value="RNase_BN"/>
    <property type="match status" value="1"/>
</dbReference>
<proteinExistence type="predicted"/>
<evidence type="ECO:0000256" key="3">
    <source>
        <dbReference type="ARBA" id="ARBA00022692"/>
    </source>
</evidence>
<evidence type="ECO:0000256" key="6">
    <source>
        <dbReference type="SAM" id="MobiDB-lite"/>
    </source>
</evidence>
<feature type="transmembrane region" description="Helical" evidence="7">
    <location>
        <begin position="257"/>
        <end position="281"/>
    </location>
</feature>